<evidence type="ECO:0000256" key="1">
    <source>
        <dbReference type="SAM" id="MobiDB-lite"/>
    </source>
</evidence>
<evidence type="ECO:0000313" key="2">
    <source>
        <dbReference type="EMBL" id="CAH2030802.1"/>
    </source>
</evidence>
<proteinExistence type="predicted"/>
<name>A0ABM9D8V0_9BACT</name>
<sequence>MTFSSRGDNRGCSGTAEPFRNSWMTLRAIRGLMGAPPCSRVRSEAISSFGVASFRMKPEAPALMAANTVGLSSKMVYTMISVAGQSSFTRSISSAPCMPGSPRSTSRMSGRSRSSVRSASSALPKPSTAATSGSASRVCCNASSVMALSSTIARRIVSPGLPVVLRSHHIQKRPQLRHSLVGKPGNLGESVATACWIVQGLTIAGKGGDGGQASTDTVMQLADKFFRVEIVHLRVPLPLLKL</sequence>
<organism evidence="2 3">
    <name type="scientific">Trichlorobacter ammonificans</name>
    <dbReference type="NCBI Taxonomy" id="2916410"/>
    <lineage>
        <taxon>Bacteria</taxon>
        <taxon>Pseudomonadati</taxon>
        <taxon>Thermodesulfobacteriota</taxon>
        <taxon>Desulfuromonadia</taxon>
        <taxon>Geobacterales</taxon>
        <taxon>Geobacteraceae</taxon>
        <taxon>Trichlorobacter</taxon>
    </lineage>
</organism>
<feature type="compositionally biased region" description="Low complexity" evidence="1">
    <location>
        <begin position="101"/>
        <end position="121"/>
    </location>
</feature>
<feature type="region of interest" description="Disordered" evidence="1">
    <location>
        <begin position="90"/>
        <end position="133"/>
    </location>
</feature>
<dbReference type="EMBL" id="OW150024">
    <property type="protein sequence ID" value="CAH2030802.1"/>
    <property type="molecule type" value="Genomic_DNA"/>
</dbReference>
<accession>A0ABM9D8V0</accession>
<keyword evidence="3" id="KW-1185">Reference proteome</keyword>
<reference evidence="2 3" key="1">
    <citation type="submission" date="2022-03" db="EMBL/GenBank/DDBJ databases">
        <authorList>
            <person name="Koch H."/>
        </authorList>
    </citation>
    <scope>NUCLEOTIDE SEQUENCE [LARGE SCALE GENOMIC DNA]</scope>
    <source>
        <strain evidence="2 3">G1</strain>
    </source>
</reference>
<dbReference type="Proteomes" id="UP001295463">
    <property type="component" value="Chromosome"/>
</dbReference>
<protein>
    <submittedName>
        <fullName evidence="2">Uncharacterized protein</fullName>
    </submittedName>
</protein>
<evidence type="ECO:0000313" key="3">
    <source>
        <dbReference type="Proteomes" id="UP001295463"/>
    </source>
</evidence>
<gene>
    <name evidence="2" type="ORF">GEAMG1_0988</name>
</gene>